<comment type="caution">
    <text evidence="1">The sequence shown here is derived from an EMBL/GenBank/DDBJ whole genome shotgun (WGS) entry which is preliminary data.</text>
</comment>
<dbReference type="EMBL" id="CM034390">
    <property type="protein sequence ID" value="KAJ0181675.1"/>
    <property type="molecule type" value="Genomic_DNA"/>
</dbReference>
<sequence length="968" mass="108742">MPPKEALKKATPQVIRLPISEASLCFVPENAVEGYQERIETGIHWTLIEQAAGYHRHRCGNEDLPRVTFSEALKNKRETSVFRGFLDEDRNSTLTLEDQWELLLPITLWDTEKFANEEGKICFQSTNYITDDIMKLCKKAVRLGNREILKNDLKMVELLRINNSKMTSLDDGINEFQNLVTLILCGNYINELDATLIPPGVRSLELQANALTDLNHFAEHLPVNLLYLGLSRNLLTDDSVEGIGTLSHNLVVLDLSNNDIYRLEPLLNALIMLPSLASLSLAGNPCSVSMGYARTALMRLPRLKWLDSREILSTDRSVEPFEPHPDDLRSAYFNFTIFRVMSAPQPPKPDKGAVTTFHVELELPLLDSTRRNFLMFRRNESLTEMLPPPEDEEWPVCKIPSHPIESKVIGKLGAKLQDNESSSHESDIYNHLTSKNSREIRHFTTFESNKVQWNKVMNFQEPAIRIFCPDLVALRNTFRTVVTLRLIYSVTVTSKPGKSDKKSVLSLKIPGEQRVTLATIKCALKQPDWSQQSQHFHWDDSLGTQDAVHWGDGDLSVIQYSQAPVKISKGKQETDVGYAVGIGNIWRFPYLCYSNGGGAGYATVVLNIIAIVYFSAIMSYPILYIYHSFSFPLPWQSCDNSWNTEKCIEVWADAASQLFYSLGPGWGGLVAMASFNKFHYKNLRSSIIIPLVNSGTSIWAGFVVFSVLGFLSERAGVPVGQVAKAGPGLAFVTYPAAVSMMPASNFWAIIFFVMLFFLGIDTMFVTIESIIAGLLDEFPKLRSRKRLITIMICVALFCCSIICNTEGGLHIIGLLDSHVALACVPVVCTMEIVASVYTYGSKKLNRDVLFMTGEPLARIWLILWRYIIPVILLVITVYTMREISSIPGLCITLASVILIPIHAAKVLYQTEGSFIKRIQTSCRPSNEWGPSDPDTHLLWLSLNKNQNSNLVSLKEITKNQTPHCNELE</sequence>
<accession>A0ACC1DCX5</accession>
<evidence type="ECO:0000313" key="2">
    <source>
        <dbReference type="Proteomes" id="UP000824533"/>
    </source>
</evidence>
<proteinExistence type="predicted"/>
<name>A0ACC1DCX5_9NEOP</name>
<organism evidence="1 2">
    <name type="scientific">Dendrolimus kikuchii</name>
    <dbReference type="NCBI Taxonomy" id="765133"/>
    <lineage>
        <taxon>Eukaryota</taxon>
        <taxon>Metazoa</taxon>
        <taxon>Ecdysozoa</taxon>
        <taxon>Arthropoda</taxon>
        <taxon>Hexapoda</taxon>
        <taxon>Insecta</taxon>
        <taxon>Pterygota</taxon>
        <taxon>Neoptera</taxon>
        <taxon>Endopterygota</taxon>
        <taxon>Lepidoptera</taxon>
        <taxon>Glossata</taxon>
        <taxon>Ditrysia</taxon>
        <taxon>Bombycoidea</taxon>
        <taxon>Lasiocampidae</taxon>
        <taxon>Dendrolimus</taxon>
    </lineage>
</organism>
<protein>
    <submittedName>
        <fullName evidence="1">Uncharacterized protein</fullName>
    </submittedName>
</protein>
<reference evidence="1 2" key="1">
    <citation type="journal article" date="2021" name="Front. Genet.">
        <title>Chromosome-Level Genome Assembly Reveals Significant Gene Expansion in the Toll and IMD Signaling Pathways of Dendrolimus kikuchii.</title>
        <authorList>
            <person name="Zhou J."/>
            <person name="Wu P."/>
            <person name="Xiong Z."/>
            <person name="Liu N."/>
            <person name="Zhao N."/>
            <person name="Ji M."/>
            <person name="Qiu Y."/>
            <person name="Yang B."/>
        </authorList>
    </citation>
    <scope>NUCLEOTIDE SEQUENCE [LARGE SCALE GENOMIC DNA]</scope>
    <source>
        <strain evidence="1">Ann1</strain>
    </source>
</reference>
<gene>
    <name evidence="1" type="ORF">K1T71_002397</name>
</gene>
<evidence type="ECO:0000313" key="1">
    <source>
        <dbReference type="EMBL" id="KAJ0181675.1"/>
    </source>
</evidence>
<keyword evidence="2" id="KW-1185">Reference proteome</keyword>
<dbReference type="Proteomes" id="UP000824533">
    <property type="component" value="Linkage Group LG04"/>
</dbReference>